<dbReference type="RefSeq" id="XP_018142211.1">
    <property type="nucleotide sequence ID" value="XM_018294026.1"/>
</dbReference>
<dbReference type="KEGG" id="pchm:VFPPC_16273"/>
<name>A0A179FHK9_METCM</name>
<reference evidence="1 2" key="1">
    <citation type="journal article" date="2016" name="PLoS Pathog.">
        <title>Biosynthesis of antibiotic leucinostatins in bio-control fungus Purpureocillium lilacinum and their inhibition on phytophthora revealed by genome mining.</title>
        <authorList>
            <person name="Wang G."/>
            <person name="Liu Z."/>
            <person name="Lin R."/>
            <person name="Li E."/>
            <person name="Mao Z."/>
            <person name="Ling J."/>
            <person name="Yang Y."/>
            <person name="Yin W.B."/>
            <person name="Xie B."/>
        </authorList>
    </citation>
    <scope>NUCLEOTIDE SEQUENCE [LARGE SCALE GENOMIC DNA]</scope>
    <source>
        <strain evidence="1">170</strain>
    </source>
</reference>
<protein>
    <submittedName>
        <fullName evidence="1">Uncharacterized protein</fullName>
    </submittedName>
</protein>
<evidence type="ECO:0000313" key="1">
    <source>
        <dbReference type="EMBL" id="OAQ64897.1"/>
    </source>
</evidence>
<evidence type="ECO:0000313" key="2">
    <source>
        <dbReference type="Proteomes" id="UP000078397"/>
    </source>
</evidence>
<keyword evidence="2" id="KW-1185">Reference proteome</keyword>
<dbReference type="EMBL" id="LSBJ02000005">
    <property type="protein sequence ID" value="OAQ64897.1"/>
    <property type="molecule type" value="Genomic_DNA"/>
</dbReference>
<dbReference type="GeneID" id="28858020"/>
<gene>
    <name evidence="1" type="ORF">VFPPC_16273</name>
</gene>
<proteinExistence type="predicted"/>
<dbReference type="AlphaFoldDB" id="A0A179FHK9"/>
<dbReference type="Proteomes" id="UP000078397">
    <property type="component" value="Unassembled WGS sequence"/>
</dbReference>
<comment type="caution">
    <text evidence="1">The sequence shown here is derived from an EMBL/GenBank/DDBJ whole genome shotgun (WGS) entry which is preliminary data.</text>
</comment>
<sequence>MHETKGPTVAHRIDLRPCCRHRTFPQWCLDRLRFRGGGLIGVSCSNGWKTSLRVWCTLRAWCLCFNLKQHQYACSWAIEAEAWLLACYRAV</sequence>
<accession>A0A179FHK9</accession>
<organism evidence="1 2">
    <name type="scientific">Pochonia chlamydosporia 170</name>
    <dbReference type="NCBI Taxonomy" id="1380566"/>
    <lineage>
        <taxon>Eukaryota</taxon>
        <taxon>Fungi</taxon>
        <taxon>Dikarya</taxon>
        <taxon>Ascomycota</taxon>
        <taxon>Pezizomycotina</taxon>
        <taxon>Sordariomycetes</taxon>
        <taxon>Hypocreomycetidae</taxon>
        <taxon>Hypocreales</taxon>
        <taxon>Clavicipitaceae</taxon>
        <taxon>Pochonia</taxon>
    </lineage>
</organism>